<dbReference type="InterPro" id="IPR036412">
    <property type="entry name" value="HAD-like_sf"/>
</dbReference>
<dbReference type="InterPro" id="IPR006543">
    <property type="entry name" value="Histidinol-phos"/>
</dbReference>
<dbReference type="GO" id="GO:0005737">
    <property type="term" value="C:cytoplasm"/>
    <property type="evidence" value="ECO:0007669"/>
    <property type="project" value="UniProtKB-SubCell"/>
</dbReference>
<evidence type="ECO:0000256" key="11">
    <source>
        <dbReference type="ARBA" id="ARBA00022842"/>
    </source>
</evidence>
<comment type="cofactor">
    <cofactor evidence="3 17">
        <name>Zn(2+)</name>
        <dbReference type="ChEBI" id="CHEBI:29105"/>
    </cofactor>
</comment>
<dbReference type="RefSeq" id="WP_017451462.1">
    <property type="nucleotide sequence ID" value="NZ_CP008956.1"/>
</dbReference>
<dbReference type="EMBL" id="CP008956">
    <property type="protein sequence ID" value="QJP99363.1"/>
    <property type="molecule type" value="Genomic_DNA"/>
</dbReference>
<evidence type="ECO:0000256" key="9">
    <source>
        <dbReference type="ARBA" id="ARBA00022801"/>
    </source>
</evidence>
<evidence type="ECO:0000313" key="19">
    <source>
        <dbReference type="Proteomes" id="UP000501648"/>
    </source>
</evidence>
<dbReference type="GeneID" id="90163150"/>
<dbReference type="InterPro" id="IPR006549">
    <property type="entry name" value="HAD-SF_hydro_IIIA"/>
</dbReference>
<dbReference type="PIRSF" id="PIRSF004682">
    <property type="entry name" value="GmhB"/>
    <property type="match status" value="1"/>
</dbReference>
<evidence type="ECO:0000256" key="10">
    <source>
        <dbReference type="ARBA" id="ARBA00022833"/>
    </source>
</evidence>
<comment type="cofactor">
    <cofactor evidence="2 17">
        <name>Mg(2+)</name>
        <dbReference type="ChEBI" id="CHEBI:18420"/>
    </cofactor>
</comment>
<evidence type="ECO:0000256" key="13">
    <source>
        <dbReference type="ARBA" id="ARBA00061616"/>
    </source>
</evidence>
<dbReference type="Pfam" id="PF13242">
    <property type="entry name" value="Hydrolase_like"/>
    <property type="match status" value="1"/>
</dbReference>
<dbReference type="NCBIfam" id="NF006506">
    <property type="entry name" value="PRK08942.1"/>
    <property type="match status" value="1"/>
</dbReference>
<feature type="binding site" evidence="17">
    <location>
        <position position="9"/>
    </location>
    <ligand>
        <name>Mg(2+)</name>
        <dbReference type="ChEBI" id="CHEBI:18420"/>
    </ligand>
</feature>
<dbReference type="Gene3D" id="3.40.50.1000">
    <property type="entry name" value="HAD superfamily/HAD-like"/>
    <property type="match status" value="1"/>
</dbReference>
<keyword evidence="11 17" id="KW-0460">Magnesium</keyword>
<dbReference type="PANTHER" id="PTHR42891:SF1">
    <property type="entry name" value="D-GLYCERO-BETA-D-MANNO-HEPTOSE-1,7-BISPHOSPHATE 7-PHOSPHATASE"/>
    <property type="match status" value="1"/>
</dbReference>
<evidence type="ECO:0000256" key="2">
    <source>
        <dbReference type="ARBA" id="ARBA00001946"/>
    </source>
</evidence>
<name>A0A6M3ZL81_9BURK</name>
<evidence type="ECO:0000313" key="18">
    <source>
        <dbReference type="EMBL" id="QJP99363.1"/>
    </source>
</evidence>
<dbReference type="InterPro" id="IPR004446">
    <property type="entry name" value="Heptose_bisP_phosphatase"/>
</dbReference>
<dbReference type="GO" id="GO:0046872">
    <property type="term" value="F:metal ion binding"/>
    <property type="evidence" value="ECO:0007669"/>
    <property type="project" value="UniProtKB-KW"/>
</dbReference>
<feature type="binding site" evidence="17">
    <location>
        <position position="97"/>
    </location>
    <ligand>
        <name>Zn(2+)</name>
        <dbReference type="ChEBI" id="CHEBI:29105"/>
    </ligand>
</feature>
<feature type="binding site" evidence="17">
    <location>
        <position position="7"/>
    </location>
    <ligand>
        <name>Mg(2+)</name>
        <dbReference type="ChEBI" id="CHEBI:18420"/>
    </ligand>
</feature>
<keyword evidence="12 14" id="KW-0119">Carbohydrate metabolism</keyword>
<keyword evidence="10 17" id="KW-0862">Zinc</keyword>
<feature type="binding site" evidence="17">
    <location>
        <position position="89"/>
    </location>
    <ligand>
        <name>Zn(2+)</name>
        <dbReference type="ChEBI" id="CHEBI:29105"/>
    </ligand>
</feature>
<evidence type="ECO:0000256" key="3">
    <source>
        <dbReference type="ARBA" id="ARBA00001947"/>
    </source>
</evidence>
<evidence type="ECO:0000256" key="5">
    <source>
        <dbReference type="ARBA" id="ARBA00004708"/>
    </source>
</evidence>
<comment type="subcellular location">
    <subcellularLocation>
        <location evidence="4 14">Cytoplasm</location>
    </subcellularLocation>
</comment>
<feature type="site" description="Stabilizes the phosphoryl group" evidence="16">
    <location>
        <position position="101"/>
    </location>
</feature>
<evidence type="ECO:0000256" key="4">
    <source>
        <dbReference type="ARBA" id="ARBA00004496"/>
    </source>
</evidence>
<organism evidence="18 19">
    <name type="scientific">Herbaspirillum rubrisubalbicans Os34</name>
    <dbReference type="NCBI Taxonomy" id="1235827"/>
    <lineage>
        <taxon>Bacteria</taxon>
        <taxon>Pseudomonadati</taxon>
        <taxon>Pseudomonadota</taxon>
        <taxon>Betaproteobacteria</taxon>
        <taxon>Burkholderiales</taxon>
        <taxon>Oxalobacteraceae</taxon>
        <taxon>Herbaspirillum</taxon>
    </lineage>
</organism>
<dbReference type="NCBIfam" id="TIGR01662">
    <property type="entry name" value="HAD-SF-IIIA"/>
    <property type="match status" value="1"/>
</dbReference>
<keyword evidence="9 14" id="KW-0378">Hydrolase</keyword>
<feature type="binding site" evidence="17">
    <location>
        <position position="91"/>
    </location>
    <ligand>
        <name>Zn(2+)</name>
        <dbReference type="ChEBI" id="CHEBI:29105"/>
    </ligand>
</feature>
<evidence type="ECO:0000256" key="6">
    <source>
        <dbReference type="ARBA" id="ARBA00011245"/>
    </source>
</evidence>
<dbReference type="Proteomes" id="UP000501648">
    <property type="component" value="Chromosome"/>
</dbReference>
<evidence type="ECO:0000256" key="8">
    <source>
        <dbReference type="ARBA" id="ARBA00022723"/>
    </source>
</evidence>
<feature type="site" description="Contributes to substrate recognition" evidence="16">
    <location>
        <position position="100"/>
    </location>
</feature>
<evidence type="ECO:0000256" key="17">
    <source>
        <dbReference type="PIRSR" id="PIRSR004682-4"/>
    </source>
</evidence>
<comment type="pathway">
    <text evidence="5">Nucleotide-sugar biosynthesis; ADP-L-glycero-beta-D-manno-heptose biosynthesis; ADP-L-glycero-beta-D-manno-heptose from D-glycero-beta-D-manno-heptose 7-phosphate: step 2/4.</text>
</comment>
<accession>A0A6M3ZL81</accession>
<dbReference type="InterPro" id="IPR023214">
    <property type="entry name" value="HAD_sf"/>
</dbReference>
<feature type="active site" description="Nucleophile" evidence="15">
    <location>
        <position position="7"/>
    </location>
</feature>
<evidence type="ECO:0000256" key="12">
    <source>
        <dbReference type="ARBA" id="ARBA00023277"/>
    </source>
</evidence>
<dbReference type="AlphaFoldDB" id="A0A6M3ZL81"/>
<dbReference type="FunFam" id="3.40.50.1000:FF:000168">
    <property type="entry name" value="D,D-heptose 1,7-bisphosphate phosphatase"/>
    <property type="match status" value="1"/>
</dbReference>
<reference evidence="18 19" key="1">
    <citation type="journal article" date="2012" name="J. Bacteriol.">
        <title>Genome sequence of the pathogenic Herbaspirillum seropedicae strain Os34, isolated from rice roots.</title>
        <authorList>
            <person name="Ye W."/>
            <person name="Ye S."/>
            <person name="Liu J."/>
            <person name="Chang S."/>
            <person name="Chen M."/>
            <person name="Zhu B."/>
            <person name="Guo L."/>
            <person name="An Q."/>
        </authorList>
    </citation>
    <scope>NUCLEOTIDE SEQUENCE [LARGE SCALE GENOMIC DNA]</scope>
    <source>
        <strain evidence="18 19">Os34</strain>
    </source>
</reference>
<feature type="active site" description="Proton donor" evidence="15">
    <location>
        <position position="9"/>
    </location>
</feature>
<proteinExistence type="inferred from homology"/>
<feature type="binding site" evidence="17">
    <location>
        <position position="127"/>
    </location>
    <ligand>
        <name>Mg(2+)</name>
        <dbReference type="ChEBI" id="CHEBI:18420"/>
    </ligand>
</feature>
<dbReference type="PANTHER" id="PTHR42891">
    <property type="entry name" value="D-GLYCERO-BETA-D-MANNO-HEPTOSE-1,7-BISPHOSPHATE 7-PHOSPHATASE"/>
    <property type="match status" value="1"/>
</dbReference>
<dbReference type="GO" id="GO:0005975">
    <property type="term" value="P:carbohydrate metabolic process"/>
    <property type="evidence" value="ECO:0007669"/>
    <property type="project" value="InterPro"/>
</dbReference>
<comment type="subunit">
    <text evidence="6">Monomer.</text>
</comment>
<keyword evidence="8 17" id="KW-0479">Metal-binding</keyword>
<dbReference type="EC" id="3.1.3.-" evidence="14"/>
<evidence type="ECO:0000256" key="16">
    <source>
        <dbReference type="PIRSR" id="PIRSR004682-3"/>
    </source>
</evidence>
<dbReference type="CDD" id="cd07503">
    <property type="entry name" value="HAD_HisB-N"/>
    <property type="match status" value="1"/>
</dbReference>
<evidence type="ECO:0000256" key="7">
    <source>
        <dbReference type="ARBA" id="ARBA00022490"/>
    </source>
</evidence>
<dbReference type="NCBIfam" id="TIGR01656">
    <property type="entry name" value="Histidinol-ppas"/>
    <property type="match status" value="1"/>
</dbReference>
<protein>
    <recommendedName>
        <fullName evidence="14">D,D-heptose 1,7-bisphosphate phosphatase</fullName>
        <ecNumber evidence="14">3.1.3.-</ecNumber>
    </recommendedName>
</protein>
<gene>
    <name evidence="18" type="ORF">C798_03720</name>
</gene>
<feature type="binding site" evidence="17">
    <location>
        <position position="99"/>
    </location>
    <ligand>
        <name>Zn(2+)</name>
        <dbReference type="ChEBI" id="CHEBI:29105"/>
    </ligand>
</feature>
<dbReference type="SUPFAM" id="SSF56784">
    <property type="entry name" value="HAD-like"/>
    <property type="match status" value="1"/>
</dbReference>
<sequence length="185" mass="19732">MKLIILDRDGVINQDSDAFIKSPDEWIPIKGSLEAIARLNQAGYRVVVATNQSGVARGLFDIKTLNAIHQKMHNAAQQAGADIDAVFFCPHSADDNCDCRKPKPGMFHEIAKRFNISLRGGVATVGDSLRDLQAGYVAGCAPYLVLTGKGEKTQAKGGLPPGTLVFPDLSAVVDFILKSPVGVSV</sequence>
<evidence type="ECO:0000256" key="1">
    <source>
        <dbReference type="ARBA" id="ARBA00001226"/>
    </source>
</evidence>
<evidence type="ECO:0000256" key="15">
    <source>
        <dbReference type="PIRSR" id="PIRSR004682-1"/>
    </source>
</evidence>
<comment type="similarity">
    <text evidence="13 14">Belongs to the gmhB family.</text>
</comment>
<feature type="site" description="Stabilizes the phosphoryl group" evidence="16">
    <location>
        <position position="50"/>
    </location>
</feature>
<keyword evidence="7 14" id="KW-0963">Cytoplasm</keyword>
<dbReference type="GO" id="GO:0034200">
    <property type="term" value="F:D-glycero-beta-D-manno-heptose 1,7-bisphosphate 7-phosphatase activity"/>
    <property type="evidence" value="ECO:0007669"/>
    <property type="project" value="UniProtKB-EC"/>
</dbReference>
<comment type="catalytic activity">
    <reaction evidence="1">
        <text>D-glycero-beta-D-manno-heptose 1,7-bisphosphate + H2O = D-glycero-beta-D-manno-heptose 1-phosphate + phosphate</text>
        <dbReference type="Rhea" id="RHEA:28518"/>
        <dbReference type="ChEBI" id="CHEBI:15377"/>
        <dbReference type="ChEBI" id="CHEBI:43474"/>
        <dbReference type="ChEBI" id="CHEBI:60208"/>
        <dbReference type="ChEBI" id="CHEBI:61593"/>
        <dbReference type="EC" id="3.1.3.82"/>
    </reaction>
</comment>
<evidence type="ECO:0000256" key="14">
    <source>
        <dbReference type="PIRNR" id="PIRNR004682"/>
    </source>
</evidence>